<evidence type="ECO:0000313" key="1">
    <source>
        <dbReference type="EMBL" id="PWW72888.1"/>
    </source>
</evidence>
<dbReference type="OrthoDB" id="10468979at2759"/>
<name>A0A317SFB4_9PEZI</name>
<gene>
    <name evidence="1" type="ORF">C7212DRAFT_366058</name>
</gene>
<dbReference type="EMBL" id="PYWC01000092">
    <property type="protein sequence ID" value="PWW72888.1"/>
    <property type="molecule type" value="Genomic_DNA"/>
</dbReference>
<accession>A0A317SFB4</accession>
<proteinExistence type="predicted"/>
<comment type="caution">
    <text evidence="1">The sequence shown here is derived from an EMBL/GenBank/DDBJ whole genome shotgun (WGS) entry which is preliminary data.</text>
</comment>
<sequence length="254" mass="29444">MYLTAGMEMTGWVSFMVTRLVYTEVDESADHRRELFRVKRFLTTEARSISRMRARTSANQTAYANKPGRSLLRSIQEMKNDILELRNKVDNQEYGTKALTEELVILRPLKDTAVDIRRRFFATYRRREHGMEDEDPPTINSGNLRAHAGDVCLDICLFKNHLIECDVTFSTLYGLSWLEAEPLLGYKQLVCAMNARATAITNSRLWWNPEQEVAFRALVLWIGNATADELEKFKEDIDKDTYPQRLFESMDCVP</sequence>
<protein>
    <submittedName>
        <fullName evidence="1">Uncharacterized protein</fullName>
    </submittedName>
</protein>
<organism evidence="1 2">
    <name type="scientific">Tuber magnatum</name>
    <name type="common">white Piedmont truffle</name>
    <dbReference type="NCBI Taxonomy" id="42249"/>
    <lineage>
        <taxon>Eukaryota</taxon>
        <taxon>Fungi</taxon>
        <taxon>Dikarya</taxon>
        <taxon>Ascomycota</taxon>
        <taxon>Pezizomycotina</taxon>
        <taxon>Pezizomycetes</taxon>
        <taxon>Pezizales</taxon>
        <taxon>Tuberaceae</taxon>
        <taxon>Tuber</taxon>
    </lineage>
</organism>
<evidence type="ECO:0000313" key="2">
    <source>
        <dbReference type="Proteomes" id="UP000246991"/>
    </source>
</evidence>
<dbReference type="Proteomes" id="UP000246991">
    <property type="component" value="Unassembled WGS sequence"/>
</dbReference>
<keyword evidence="2" id="KW-1185">Reference proteome</keyword>
<dbReference type="AlphaFoldDB" id="A0A317SFB4"/>
<reference evidence="1 2" key="1">
    <citation type="submission" date="2018-03" db="EMBL/GenBank/DDBJ databases">
        <title>Genomes of Pezizomycetes fungi and the evolution of truffles.</title>
        <authorList>
            <person name="Murat C."/>
            <person name="Payen T."/>
            <person name="Noel B."/>
            <person name="Kuo A."/>
            <person name="Martin F.M."/>
        </authorList>
    </citation>
    <scope>NUCLEOTIDE SEQUENCE [LARGE SCALE GENOMIC DNA]</scope>
    <source>
        <strain evidence="1">091103-1</strain>
    </source>
</reference>